<organism evidence="1 2">
    <name type="scientific">Chitinophaga nivalis</name>
    <dbReference type="NCBI Taxonomy" id="2991709"/>
    <lineage>
        <taxon>Bacteria</taxon>
        <taxon>Pseudomonadati</taxon>
        <taxon>Bacteroidota</taxon>
        <taxon>Chitinophagia</taxon>
        <taxon>Chitinophagales</taxon>
        <taxon>Chitinophagaceae</taxon>
        <taxon>Chitinophaga</taxon>
    </lineage>
</organism>
<evidence type="ECO:0000313" key="1">
    <source>
        <dbReference type="EMBL" id="MCW3485591.1"/>
    </source>
</evidence>
<comment type="caution">
    <text evidence="1">The sequence shown here is derived from an EMBL/GenBank/DDBJ whole genome shotgun (WGS) entry which is preliminary data.</text>
</comment>
<dbReference type="Proteomes" id="UP001207742">
    <property type="component" value="Unassembled WGS sequence"/>
</dbReference>
<dbReference type="PANTHER" id="PTHR43861">
    <property type="entry name" value="TRANS-ACONITATE 2-METHYLTRANSFERASE-RELATED"/>
    <property type="match status" value="1"/>
</dbReference>
<dbReference type="GO" id="GO:0008168">
    <property type="term" value="F:methyltransferase activity"/>
    <property type="evidence" value="ECO:0007669"/>
    <property type="project" value="UniProtKB-KW"/>
</dbReference>
<dbReference type="CDD" id="cd02440">
    <property type="entry name" value="AdoMet_MTases"/>
    <property type="match status" value="1"/>
</dbReference>
<keyword evidence="1" id="KW-0489">Methyltransferase</keyword>
<dbReference type="Gene3D" id="3.40.50.150">
    <property type="entry name" value="Vaccinia Virus protein VP39"/>
    <property type="match status" value="1"/>
</dbReference>
<dbReference type="RefSeq" id="WP_264732169.1">
    <property type="nucleotide sequence ID" value="NZ_JAPDNR010000001.1"/>
</dbReference>
<name>A0ABT3INP2_9BACT</name>
<proteinExistence type="predicted"/>
<sequence>MNCKYCNSDLAVFHTDMFDNRYGYPGQYTMWKCHDCDHLSLEGAFTPEMLQELYSKYYPRKHLDINAWEPFEKVSGLKAWFGGLKSAAYHWIPANVRILDIGCGFGQTLGYHQNRGCEVHGVEADDNIRRVEEKYGFNIKVGLFDPEQYTPGYFDYVTMDQVIEHVTDPVASMQGIAKILKPGGKAILTTPNAKGWGVTLFGKKWAHWHTPYHLHLFSKKSMKKYAAAAGLELERSITITNSEWLHYQWLHMAAYPKPGEISVFWTPNMPRTASQRLKMKVLAGIHRLKINYLITRFFDALNVGDNSIYFLKKPM</sequence>
<evidence type="ECO:0000313" key="2">
    <source>
        <dbReference type="Proteomes" id="UP001207742"/>
    </source>
</evidence>
<accession>A0ABT3INP2</accession>
<dbReference type="GO" id="GO:0032259">
    <property type="term" value="P:methylation"/>
    <property type="evidence" value="ECO:0007669"/>
    <property type="project" value="UniProtKB-KW"/>
</dbReference>
<dbReference type="Pfam" id="PF13489">
    <property type="entry name" value="Methyltransf_23"/>
    <property type="match status" value="1"/>
</dbReference>
<dbReference type="EMBL" id="JAPDNS010000002">
    <property type="protein sequence ID" value="MCW3485591.1"/>
    <property type="molecule type" value="Genomic_DNA"/>
</dbReference>
<gene>
    <name evidence="1" type="ORF">OL497_16915</name>
</gene>
<reference evidence="1 2" key="1">
    <citation type="submission" date="2022-10" db="EMBL/GenBank/DDBJ databases">
        <title>Chitinophaga nivalis PC15 sp. nov., isolated from Pyeongchang county, South Korea.</title>
        <authorList>
            <person name="Trinh H.N."/>
        </authorList>
    </citation>
    <scope>NUCLEOTIDE SEQUENCE [LARGE SCALE GENOMIC DNA]</scope>
    <source>
        <strain evidence="1 2">PC14</strain>
    </source>
</reference>
<keyword evidence="1" id="KW-0808">Transferase</keyword>
<dbReference type="SUPFAM" id="SSF53335">
    <property type="entry name" value="S-adenosyl-L-methionine-dependent methyltransferases"/>
    <property type="match status" value="1"/>
</dbReference>
<protein>
    <submittedName>
        <fullName evidence="1">Class I SAM-dependent methyltransferase</fullName>
    </submittedName>
</protein>
<keyword evidence="2" id="KW-1185">Reference proteome</keyword>
<dbReference type="InterPro" id="IPR029063">
    <property type="entry name" value="SAM-dependent_MTases_sf"/>
</dbReference>